<evidence type="ECO:0000259" key="12">
    <source>
        <dbReference type="PROSITE" id="PS50839"/>
    </source>
</evidence>
<dbReference type="InterPro" id="IPR036890">
    <property type="entry name" value="HATPase_C_sf"/>
</dbReference>
<comment type="subcellular location">
    <subcellularLocation>
        <location evidence="2">Membrane</location>
    </subcellularLocation>
</comment>
<keyword evidence="4" id="KW-0597">Phosphoprotein</keyword>
<dbReference type="InterPro" id="IPR005467">
    <property type="entry name" value="His_kinase_dom"/>
</dbReference>
<dbReference type="Proteomes" id="UP000537130">
    <property type="component" value="Unassembled WGS sequence"/>
</dbReference>
<evidence type="ECO:0000256" key="6">
    <source>
        <dbReference type="ARBA" id="ARBA00022692"/>
    </source>
</evidence>
<dbReference type="InterPro" id="IPR036097">
    <property type="entry name" value="HisK_dim/P_sf"/>
</dbReference>
<dbReference type="PANTHER" id="PTHR43304">
    <property type="entry name" value="PHYTOCHROME-LIKE PROTEIN CPH1"/>
    <property type="match status" value="1"/>
</dbReference>
<evidence type="ECO:0000256" key="2">
    <source>
        <dbReference type="ARBA" id="ARBA00004370"/>
    </source>
</evidence>
<protein>
    <recommendedName>
        <fullName evidence="3">histidine kinase</fullName>
        <ecNumber evidence="3">2.7.13.3</ecNumber>
    </recommendedName>
</protein>
<evidence type="ECO:0000313" key="14">
    <source>
        <dbReference type="Proteomes" id="UP000537130"/>
    </source>
</evidence>
<evidence type="ECO:0000256" key="4">
    <source>
        <dbReference type="ARBA" id="ARBA00022553"/>
    </source>
</evidence>
<comment type="caution">
    <text evidence="13">The sequence shown here is derived from an EMBL/GenBank/DDBJ whole genome shotgun (WGS) entry which is preliminary data.</text>
</comment>
<organism evidence="13 14">
    <name type="scientific">Litorivivens lipolytica</name>
    <dbReference type="NCBI Taxonomy" id="1524264"/>
    <lineage>
        <taxon>Bacteria</taxon>
        <taxon>Pseudomonadati</taxon>
        <taxon>Pseudomonadota</taxon>
        <taxon>Gammaproteobacteria</taxon>
        <taxon>Litorivivens</taxon>
    </lineage>
</organism>
<dbReference type="InterPro" id="IPR004358">
    <property type="entry name" value="Sig_transdc_His_kin-like_C"/>
</dbReference>
<dbReference type="GO" id="GO:0005886">
    <property type="term" value="C:plasma membrane"/>
    <property type="evidence" value="ECO:0007669"/>
    <property type="project" value="UniProtKB-ARBA"/>
</dbReference>
<dbReference type="SMART" id="SM00387">
    <property type="entry name" value="HATPase_c"/>
    <property type="match status" value="1"/>
</dbReference>
<dbReference type="PROSITE" id="PS50839">
    <property type="entry name" value="CHASE"/>
    <property type="match status" value="1"/>
</dbReference>
<evidence type="ECO:0000256" key="8">
    <source>
        <dbReference type="ARBA" id="ARBA00022989"/>
    </source>
</evidence>
<evidence type="ECO:0000256" key="10">
    <source>
        <dbReference type="SAM" id="Phobius"/>
    </source>
</evidence>
<comment type="catalytic activity">
    <reaction evidence="1">
        <text>ATP + protein L-histidine = ADP + protein N-phospho-L-histidine.</text>
        <dbReference type="EC" id="2.7.13.3"/>
    </reaction>
</comment>
<evidence type="ECO:0000313" key="13">
    <source>
        <dbReference type="EMBL" id="MBB3048466.1"/>
    </source>
</evidence>
<proteinExistence type="predicted"/>
<feature type="domain" description="Histidine kinase" evidence="11">
    <location>
        <begin position="399"/>
        <end position="614"/>
    </location>
</feature>
<evidence type="ECO:0000256" key="1">
    <source>
        <dbReference type="ARBA" id="ARBA00000085"/>
    </source>
</evidence>
<dbReference type="Gene3D" id="3.30.565.10">
    <property type="entry name" value="Histidine kinase-like ATPase, C-terminal domain"/>
    <property type="match status" value="1"/>
</dbReference>
<keyword evidence="5" id="KW-0808">Transferase</keyword>
<dbReference type="SMART" id="SM01079">
    <property type="entry name" value="CHASE"/>
    <property type="match status" value="1"/>
</dbReference>
<dbReference type="Pfam" id="PF02518">
    <property type="entry name" value="HATPase_c"/>
    <property type="match status" value="1"/>
</dbReference>
<dbReference type="Pfam" id="PF03924">
    <property type="entry name" value="CHASE"/>
    <property type="match status" value="1"/>
</dbReference>
<dbReference type="InterPro" id="IPR003594">
    <property type="entry name" value="HATPase_dom"/>
</dbReference>
<sequence length="619" mass="68936">MTSGPLANQAPYAKPRIPFGVSLASLFHGAVTAWLVLATGLVVTGAAWYTSVRATEQAAHERLHLRSEEIANAIESRMILYEQVLWGGIGLFNATGDVSRSAFRAYVDTLDLDTHWPGVQGIGFSRALSPDLLVPHTLAVRAEGFPDYQVKPAGPRDFYSAIVYLEPFDWRNQRAFGYDMWSNPVRREAMKRSMESGKAHTSGVITLVQETSRDKQRGFLTYTPLYAKGAQLDTVEQRRAAIVGWVYAPFRMNNLMQGILGSTRDDIGFRIYDTAIDNENLLYDKPTSTTPDLETVRTLNLQGRRWHVVFGSTTTQLLGEARSLQPSLIALAGLIVELLLFSILRALQTSQIRAERIAAERTAELQEAQQALKQKVIEGERMVEVLFKANEELSQFAHIASHDMKEPLRMVSNFTSLLEEDYGGQLDETATLYIRTAREAAERMQAMVSDLLEYARLDHEAESNQLVDLNQTFNAVCEDLRTAISGSKGTVSLLNPLPSLSGNPTRLRSLFQNLIGNGLKYQQPDRPPEITVSTRETDEQWQIAISDNGIGIDERYHQRIFQPFKRLHNAEEYPGTGVGLAICNKIATELGGSIELESTPGLGSRFTVFLPKIQPEMGA</sequence>
<keyword evidence="7 13" id="KW-0418">Kinase</keyword>
<evidence type="ECO:0000256" key="5">
    <source>
        <dbReference type="ARBA" id="ARBA00022679"/>
    </source>
</evidence>
<evidence type="ECO:0000256" key="9">
    <source>
        <dbReference type="ARBA" id="ARBA00023136"/>
    </source>
</evidence>
<keyword evidence="6 10" id="KW-0812">Transmembrane</keyword>
<feature type="transmembrane region" description="Helical" evidence="10">
    <location>
        <begin position="21"/>
        <end position="49"/>
    </location>
</feature>
<feature type="domain" description="CHASE" evidence="12">
    <location>
        <begin position="159"/>
        <end position="309"/>
    </location>
</feature>
<keyword evidence="14" id="KW-1185">Reference proteome</keyword>
<dbReference type="AlphaFoldDB" id="A0A7W4Z810"/>
<evidence type="ECO:0000256" key="3">
    <source>
        <dbReference type="ARBA" id="ARBA00012438"/>
    </source>
</evidence>
<dbReference type="PANTHER" id="PTHR43304:SF1">
    <property type="entry name" value="PAC DOMAIN-CONTAINING PROTEIN"/>
    <property type="match status" value="1"/>
</dbReference>
<dbReference type="Pfam" id="PF00512">
    <property type="entry name" value="HisKA"/>
    <property type="match status" value="1"/>
</dbReference>
<reference evidence="13 14" key="1">
    <citation type="submission" date="2020-08" db="EMBL/GenBank/DDBJ databases">
        <title>Genomic Encyclopedia of Type Strains, Phase III (KMG-III): the genomes of soil and plant-associated and newly described type strains.</title>
        <authorList>
            <person name="Whitman W."/>
        </authorList>
    </citation>
    <scope>NUCLEOTIDE SEQUENCE [LARGE SCALE GENOMIC DNA]</scope>
    <source>
        <strain evidence="13 14">CECT 8654</strain>
    </source>
</reference>
<keyword evidence="9 10" id="KW-0472">Membrane</keyword>
<name>A0A7W4Z810_9GAMM</name>
<dbReference type="PRINTS" id="PR00344">
    <property type="entry name" value="BCTRLSENSOR"/>
</dbReference>
<evidence type="ECO:0000259" key="11">
    <source>
        <dbReference type="PROSITE" id="PS50109"/>
    </source>
</evidence>
<dbReference type="Gene3D" id="3.30.450.350">
    <property type="entry name" value="CHASE domain"/>
    <property type="match status" value="1"/>
</dbReference>
<dbReference type="InterPro" id="IPR003661">
    <property type="entry name" value="HisK_dim/P_dom"/>
</dbReference>
<dbReference type="CDD" id="cd00082">
    <property type="entry name" value="HisKA"/>
    <property type="match status" value="1"/>
</dbReference>
<dbReference type="SUPFAM" id="SSF55874">
    <property type="entry name" value="ATPase domain of HSP90 chaperone/DNA topoisomerase II/histidine kinase"/>
    <property type="match status" value="1"/>
</dbReference>
<accession>A0A7W4Z810</accession>
<dbReference type="PROSITE" id="PS50109">
    <property type="entry name" value="HIS_KIN"/>
    <property type="match status" value="1"/>
</dbReference>
<dbReference type="FunFam" id="3.30.565.10:FF:000006">
    <property type="entry name" value="Sensor histidine kinase WalK"/>
    <property type="match status" value="1"/>
</dbReference>
<keyword evidence="8 10" id="KW-1133">Transmembrane helix</keyword>
<dbReference type="SMART" id="SM00388">
    <property type="entry name" value="HisKA"/>
    <property type="match status" value="1"/>
</dbReference>
<dbReference type="InterPro" id="IPR006189">
    <property type="entry name" value="CHASE_dom"/>
</dbReference>
<dbReference type="RefSeq" id="WP_183411250.1">
    <property type="nucleotide sequence ID" value="NZ_JACHWY010000003.1"/>
</dbReference>
<dbReference type="SUPFAM" id="SSF47384">
    <property type="entry name" value="Homodimeric domain of signal transducing histidine kinase"/>
    <property type="match status" value="1"/>
</dbReference>
<dbReference type="EC" id="2.7.13.3" evidence="3"/>
<dbReference type="InterPro" id="IPR052162">
    <property type="entry name" value="Sensor_kinase/Photoreceptor"/>
</dbReference>
<dbReference type="EMBL" id="JACHWY010000003">
    <property type="protein sequence ID" value="MBB3048466.1"/>
    <property type="molecule type" value="Genomic_DNA"/>
</dbReference>
<dbReference type="InterPro" id="IPR042240">
    <property type="entry name" value="CHASE_sf"/>
</dbReference>
<gene>
    <name evidence="13" type="ORF">FHR99_002740</name>
</gene>
<dbReference type="GO" id="GO:0000155">
    <property type="term" value="F:phosphorelay sensor kinase activity"/>
    <property type="evidence" value="ECO:0007669"/>
    <property type="project" value="InterPro"/>
</dbReference>
<evidence type="ECO:0000256" key="7">
    <source>
        <dbReference type="ARBA" id="ARBA00022777"/>
    </source>
</evidence>
<dbReference type="Gene3D" id="1.10.287.130">
    <property type="match status" value="1"/>
</dbReference>